<dbReference type="PANTHER" id="PTHR46825">
    <property type="entry name" value="D-ALANYL-D-ALANINE-CARBOXYPEPTIDASE/ENDOPEPTIDASE AMPH"/>
    <property type="match status" value="1"/>
</dbReference>
<dbReference type="EMBL" id="VSWD01000010">
    <property type="protein sequence ID" value="KAK3090220.1"/>
    <property type="molecule type" value="Genomic_DNA"/>
</dbReference>
<proteinExistence type="predicted"/>
<organism evidence="2 3">
    <name type="scientific">Pinctada imbricata</name>
    <name type="common">Atlantic pearl-oyster</name>
    <name type="synonym">Pinctada martensii</name>
    <dbReference type="NCBI Taxonomy" id="66713"/>
    <lineage>
        <taxon>Eukaryota</taxon>
        <taxon>Metazoa</taxon>
        <taxon>Spiralia</taxon>
        <taxon>Lophotrochozoa</taxon>
        <taxon>Mollusca</taxon>
        <taxon>Bivalvia</taxon>
        <taxon>Autobranchia</taxon>
        <taxon>Pteriomorphia</taxon>
        <taxon>Pterioida</taxon>
        <taxon>Pterioidea</taxon>
        <taxon>Pteriidae</taxon>
        <taxon>Pinctada</taxon>
    </lineage>
</organism>
<reference evidence="2" key="1">
    <citation type="submission" date="2019-08" db="EMBL/GenBank/DDBJ databases">
        <title>The improved chromosome-level genome for the pearl oyster Pinctada fucata martensii using PacBio sequencing and Hi-C.</title>
        <authorList>
            <person name="Zheng Z."/>
        </authorList>
    </citation>
    <scope>NUCLEOTIDE SEQUENCE</scope>
    <source>
        <strain evidence="2">ZZ-2019</strain>
        <tissue evidence="2">Adductor muscle</tissue>
    </source>
</reference>
<protein>
    <recommendedName>
        <fullName evidence="1">Beta-lactamase-related domain-containing protein</fullName>
    </recommendedName>
</protein>
<dbReference type="InterPro" id="IPR012338">
    <property type="entry name" value="Beta-lactam/transpept-like"/>
</dbReference>
<evidence type="ECO:0000313" key="2">
    <source>
        <dbReference type="EMBL" id="KAK3090220.1"/>
    </source>
</evidence>
<dbReference type="InterPro" id="IPR001466">
    <property type="entry name" value="Beta-lactam-related"/>
</dbReference>
<sequence>MVPGLSVSVIKDGVIEYAKGFGYADVQSKRPVTNTTLFGLAALSRAFSSVVLLKLLDEKNFTVFTRPADILGDSFRFADSERNLYAGIRDLLAHTLGIANHNWMRFDDTITRQNIVVRIQHFDEIAPFRTKFLTNNLMYGVITRITEVLGKSSWENLIRKMIYDKIGMTTSDLLTTVNPLTKDVATGYSSDDEDGGIIESPFSLNDLIDHVTEIPTVDMAKWMHLHLSGGQTLSGQQVYDKAFLARCYEPHNVAVSSTYARYFSKPNAPVSNTVSNYGFGWQNGHYRGWPILTHTGTTWGYVSKITLIPDKKIGIFTAMNGLDDHYLYRTLLHNYLADLYIGTQPYLNASTICSYPKPFFDDPKLRPEYGGNRPSVDKNVPPTHSLRTYVGAYKNSPYGTVHVAIDAAKNRLTLTYGVGSWYLYPKRGKTDEFSAEGKGILYKLFYMDTVTFKIIGGVSHSIILNEFERRDPPEFVIIHAGIVG</sequence>
<dbReference type="InterPro" id="IPR050491">
    <property type="entry name" value="AmpC-like"/>
</dbReference>
<keyword evidence="3" id="KW-1185">Reference proteome</keyword>
<feature type="domain" description="Beta-lactamase-related" evidence="1">
    <location>
        <begin position="2"/>
        <end position="323"/>
    </location>
</feature>
<dbReference type="Proteomes" id="UP001186944">
    <property type="component" value="Unassembled WGS sequence"/>
</dbReference>
<dbReference type="Gene3D" id="2.40.128.600">
    <property type="match status" value="1"/>
</dbReference>
<dbReference type="SUPFAM" id="SSF56601">
    <property type="entry name" value="beta-lactamase/transpeptidase-like"/>
    <property type="match status" value="1"/>
</dbReference>
<gene>
    <name evidence="2" type="ORF">FSP39_010170</name>
</gene>
<dbReference type="PANTHER" id="PTHR46825:SF15">
    <property type="entry name" value="BETA-LACTAMASE-RELATED DOMAIN-CONTAINING PROTEIN"/>
    <property type="match status" value="1"/>
</dbReference>
<evidence type="ECO:0000259" key="1">
    <source>
        <dbReference type="Pfam" id="PF00144"/>
    </source>
</evidence>
<accession>A0AA89BP80</accession>
<dbReference type="AlphaFoldDB" id="A0AA89BP80"/>
<name>A0AA89BP80_PINIB</name>
<dbReference type="Pfam" id="PF00144">
    <property type="entry name" value="Beta-lactamase"/>
    <property type="match status" value="1"/>
</dbReference>
<comment type="caution">
    <text evidence="2">The sequence shown here is derived from an EMBL/GenBank/DDBJ whole genome shotgun (WGS) entry which is preliminary data.</text>
</comment>
<dbReference type="Gene3D" id="3.40.710.10">
    <property type="entry name" value="DD-peptidase/beta-lactamase superfamily"/>
    <property type="match status" value="1"/>
</dbReference>
<evidence type="ECO:0000313" key="3">
    <source>
        <dbReference type="Proteomes" id="UP001186944"/>
    </source>
</evidence>